<reference evidence="2" key="1">
    <citation type="submission" date="2022-03" db="EMBL/GenBank/DDBJ databases">
        <authorList>
            <person name="Sayadi A."/>
        </authorList>
    </citation>
    <scope>NUCLEOTIDE SEQUENCE</scope>
</reference>
<feature type="signal peptide" evidence="1">
    <location>
        <begin position="1"/>
        <end position="26"/>
    </location>
</feature>
<protein>
    <submittedName>
        <fullName evidence="2">Uncharacterized protein</fullName>
    </submittedName>
</protein>
<dbReference type="EMBL" id="CAKOFQ010006680">
    <property type="protein sequence ID" value="CAH1959152.1"/>
    <property type="molecule type" value="Genomic_DNA"/>
</dbReference>
<comment type="caution">
    <text evidence="2">The sequence shown here is derived from an EMBL/GenBank/DDBJ whole genome shotgun (WGS) entry which is preliminary data.</text>
</comment>
<keyword evidence="1" id="KW-0732">Signal</keyword>
<evidence type="ECO:0000313" key="3">
    <source>
        <dbReference type="Proteomes" id="UP001152888"/>
    </source>
</evidence>
<proteinExistence type="predicted"/>
<feature type="chain" id="PRO_5040449943" evidence="1">
    <location>
        <begin position="27"/>
        <end position="69"/>
    </location>
</feature>
<organism evidence="2 3">
    <name type="scientific">Acanthoscelides obtectus</name>
    <name type="common">Bean weevil</name>
    <name type="synonym">Bruchus obtectus</name>
    <dbReference type="NCBI Taxonomy" id="200917"/>
    <lineage>
        <taxon>Eukaryota</taxon>
        <taxon>Metazoa</taxon>
        <taxon>Ecdysozoa</taxon>
        <taxon>Arthropoda</taxon>
        <taxon>Hexapoda</taxon>
        <taxon>Insecta</taxon>
        <taxon>Pterygota</taxon>
        <taxon>Neoptera</taxon>
        <taxon>Endopterygota</taxon>
        <taxon>Coleoptera</taxon>
        <taxon>Polyphaga</taxon>
        <taxon>Cucujiformia</taxon>
        <taxon>Chrysomeloidea</taxon>
        <taxon>Chrysomelidae</taxon>
        <taxon>Bruchinae</taxon>
        <taxon>Bruchini</taxon>
        <taxon>Acanthoscelides</taxon>
    </lineage>
</organism>
<sequence length="69" mass="7335">MKCVSVFFIAISLIFAILLATPTVQAEKCKSPRNCSKQFKKSCAGAAAAFPTGSKVVCYKGECECHTNG</sequence>
<dbReference type="Proteomes" id="UP001152888">
    <property type="component" value="Unassembled WGS sequence"/>
</dbReference>
<accession>A0A9P0NZH0</accession>
<evidence type="ECO:0000313" key="2">
    <source>
        <dbReference type="EMBL" id="CAH1959152.1"/>
    </source>
</evidence>
<gene>
    <name evidence="2" type="ORF">ACAOBT_LOCUS3031</name>
</gene>
<keyword evidence="3" id="KW-1185">Reference proteome</keyword>
<evidence type="ECO:0000256" key="1">
    <source>
        <dbReference type="SAM" id="SignalP"/>
    </source>
</evidence>
<dbReference type="AlphaFoldDB" id="A0A9P0NZH0"/>
<name>A0A9P0NZH0_ACAOB</name>